<dbReference type="GO" id="GO:0008270">
    <property type="term" value="F:zinc ion binding"/>
    <property type="evidence" value="ECO:0007669"/>
    <property type="project" value="UniProtKB-UniRule"/>
</dbReference>
<dbReference type="EMBL" id="WJQU01002204">
    <property type="protein sequence ID" value="KAJ6633116.1"/>
    <property type="molecule type" value="Genomic_DNA"/>
</dbReference>
<dbReference type="OrthoDB" id="10039931at2759"/>
<reference evidence="12" key="1">
    <citation type="submission" date="2022-07" db="EMBL/GenBank/DDBJ databases">
        <authorList>
            <person name="Trinca V."/>
            <person name="Uliana J.V.C."/>
            <person name="Torres T.T."/>
            <person name="Ward R.J."/>
            <person name="Monesi N."/>
        </authorList>
    </citation>
    <scope>NUCLEOTIDE SEQUENCE</scope>
    <source>
        <strain evidence="12">HSMRA1968</strain>
        <tissue evidence="12">Whole embryos</tissue>
    </source>
</reference>
<dbReference type="GO" id="GO:0005634">
    <property type="term" value="C:nucleus"/>
    <property type="evidence" value="ECO:0007669"/>
    <property type="project" value="UniProtKB-SubCell"/>
</dbReference>
<organism evidence="12 13">
    <name type="scientific">Pseudolycoriella hygida</name>
    <dbReference type="NCBI Taxonomy" id="35572"/>
    <lineage>
        <taxon>Eukaryota</taxon>
        <taxon>Metazoa</taxon>
        <taxon>Ecdysozoa</taxon>
        <taxon>Arthropoda</taxon>
        <taxon>Hexapoda</taxon>
        <taxon>Insecta</taxon>
        <taxon>Pterygota</taxon>
        <taxon>Neoptera</taxon>
        <taxon>Endopterygota</taxon>
        <taxon>Diptera</taxon>
        <taxon>Nematocera</taxon>
        <taxon>Sciaroidea</taxon>
        <taxon>Sciaridae</taxon>
        <taxon>Pseudolycoriella</taxon>
    </lineage>
</organism>
<feature type="domain" description="C2H2-type" evidence="10">
    <location>
        <begin position="303"/>
        <end position="331"/>
    </location>
</feature>
<dbReference type="PANTHER" id="PTHR24376">
    <property type="entry name" value="ZINC FINGER PROTEIN"/>
    <property type="match status" value="1"/>
</dbReference>
<dbReference type="SMART" id="SM00868">
    <property type="entry name" value="zf-AD"/>
    <property type="match status" value="1"/>
</dbReference>
<feature type="domain" description="ZAD" evidence="11">
    <location>
        <begin position="7"/>
        <end position="81"/>
    </location>
</feature>
<dbReference type="Gene3D" id="3.30.160.60">
    <property type="entry name" value="Classic Zinc Finger"/>
    <property type="match status" value="5"/>
</dbReference>
<gene>
    <name evidence="12" type="primary">grau_0</name>
    <name evidence="12" type="ORF">Bhyg_17503</name>
</gene>
<feature type="domain" description="C2H2-type" evidence="10">
    <location>
        <begin position="445"/>
        <end position="473"/>
    </location>
</feature>
<dbReference type="Pfam" id="PF13894">
    <property type="entry name" value="zf-C2H2_4"/>
    <property type="match status" value="1"/>
</dbReference>
<keyword evidence="5 9" id="KW-0862">Zinc</keyword>
<feature type="domain" description="C2H2-type" evidence="10">
    <location>
        <begin position="185"/>
        <end position="208"/>
    </location>
</feature>
<dbReference type="PROSITE" id="PS51915">
    <property type="entry name" value="ZAD"/>
    <property type="match status" value="1"/>
</dbReference>
<dbReference type="Gene3D" id="3.40.1800.20">
    <property type="match status" value="1"/>
</dbReference>
<evidence type="ECO:0000256" key="8">
    <source>
        <dbReference type="PROSITE-ProRule" id="PRU00042"/>
    </source>
</evidence>
<dbReference type="FunFam" id="3.30.160.60:FF:000100">
    <property type="entry name" value="Zinc finger 45-like"/>
    <property type="match status" value="1"/>
</dbReference>
<sequence>MNPNSTQLCRLCLERTGDVVNVFDKFQGSTIASVLTQHFWFQVCKYDGYSEYLCEICWINTKTFHNFYKRVERRQKDFSHLARVEVHSIKEKPSDDISLVQNDVADPPVIEFQLPKESDDLEPDPDEHVKMEIDIGETKITENRTIASNPIDEEEEDLGETNQNGDFSAMTLKKKNEKIREFFDLSCEICSETFETFGKVIKHYRTAHNVAGYVLCCGRKFHGFGRALNHISHHLNPDAYRCDICDKRFPCKNSLQRHMKDHIPPDSPLIHKCEICKNRIYKTAACLTQHMRLKHSPDEDKKFHCDQCSKKFLSQPLLNYHIRTDHNMEFAQVCEICAGVYKDKNTLRVHMKCHSTVTPEKVQCNICGTWLKHEQGLRNHLRLHRDTTVECSICSKVLQNKSSLSYHIRRVHGERRHQCTLCEKKFKTPHVLREHIASHTGQDLYKCPHCPKTFKSSANMFSHRKKVHFEEWSRSRKEVRIVEQIVTQEDSEMLE</sequence>
<dbReference type="InterPro" id="IPR012934">
    <property type="entry name" value="Znf_AD"/>
</dbReference>
<dbReference type="PROSITE" id="PS00028">
    <property type="entry name" value="ZINC_FINGER_C2H2_1"/>
    <property type="match status" value="8"/>
</dbReference>
<evidence type="ECO:0000256" key="6">
    <source>
        <dbReference type="ARBA" id="ARBA00023125"/>
    </source>
</evidence>
<evidence type="ECO:0000313" key="12">
    <source>
        <dbReference type="EMBL" id="KAJ6633116.1"/>
    </source>
</evidence>
<dbReference type="Pfam" id="PF00096">
    <property type="entry name" value="zf-C2H2"/>
    <property type="match status" value="3"/>
</dbReference>
<keyword evidence="4 8" id="KW-0863">Zinc-finger</keyword>
<evidence type="ECO:0000256" key="7">
    <source>
        <dbReference type="ARBA" id="ARBA00023242"/>
    </source>
</evidence>
<dbReference type="Pfam" id="PF07776">
    <property type="entry name" value="zf-AD"/>
    <property type="match status" value="1"/>
</dbReference>
<dbReference type="InterPro" id="IPR036236">
    <property type="entry name" value="Znf_C2H2_sf"/>
</dbReference>
<evidence type="ECO:0000256" key="2">
    <source>
        <dbReference type="ARBA" id="ARBA00022723"/>
    </source>
</evidence>
<feature type="binding site" evidence="9">
    <location>
        <position position="9"/>
    </location>
    <ligand>
        <name>Zn(2+)</name>
        <dbReference type="ChEBI" id="CHEBI:29105"/>
    </ligand>
</feature>
<dbReference type="Proteomes" id="UP001151699">
    <property type="component" value="Unassembled WGS sequence"/>
</dbReference>
<evidence type="ECO:0000256" key="4">
    <source>
        <dbReference type="ARBA" id="ARBA00022771"/>
    </source>
</evidence>
<keyword evidence="2 9" id="KW-0479">Metal-binding</keyword>
<evidence type="ECO:0000256" key="3">
    <source>
        <dbReference type="ARBA" id="ARBA00022737"/>
    </source>
</evidence>
<accession>A0A9Q0MKZ0</accession>
<dbReference type="PROSITE" id="PS50157">
    <property type="entry name" value="ZINC_FINGER_C2H2_2"/>
    <property type="match status" value="8"/>
</dbReference>
<dbReference type="AlphaFoldDB" id="A0A9Q0MKZ0"/>
<dbReference type="GO" id="GO:0000978">
    <property type="term" value="F:RNA polymerase II cis-regulatory region sequence-specific DNA binding"/>
    <property type="evidence" value="ECO:0007669"/>
    <property type="project" value="TreeGrafter"/>
</dbReference>
<feature type="domain" description="C2H2-type" evidence="10">
    <location>
        <begin position="362"/>
        <end position="384"/>
    </location>
</feature>
<feature type="binding site" evidence="9">
    <location>
        <position position="54"/>
    </location>
    <ligand>
        <name>Zn(2+)</name>
        <dbReference type="ChEBI" id="CHEBI:29105"/>
    </ligand>
</feature>
<evidence type="ECO:0000256" key="9">
    <source>
        <dbReference type="PROSITE-ProRule" id="PRU01263"/>
    </source>
</evidence>
<feature type="domain" description="C2H2-type" evidence="10">
    <location>
        <begin position="417"/>
        <end position="444"/>
    </location>
</feature>
<dbReference type="PANTHER" id="PTHR24376:SF243">
    <property type="entry name" value="C2H2-TYPE DOMAIN-CONTAINING PROTEIN"/>
    <property type="match status" value="1"/>
</dbReference>
<name>A0A9Q0MKZ0_9DIPT</name>
<keyword evidence="7" id="KW-0539">Nucleus</keyword>
<keyword evidence="13" id="KW-1185">Reference proteome</keyword>
<feature type="binding site" evidence="9">
    <location>
        <position position="12"/>
    </location>
    <ligand>
        <name>Zn(2+)</name>
        <dbReference type="ChEBI" id="CHEBI:29105"/>
    </ligand>
</feature>
<evidence type="ECO:0000256" key="1">
    <source>
        <dbReference type="ARBA" id="ARBA00004123"/>
    </source>
</evidence>
<keyword evidence="3" id="KW-0677">Repeat</keyword>
<proteinExistence type="predicted"/>
<dbReference type="GO" id="GO:0001228">
    <property type="term" value="F:DNA-binding transcription activator activity, RNA polymerase II-specific"/>
    <property type="evidence" value="ECO:0007669"/>
    <property type="project" value="TreeGrafter"/>
</dbReference>
<evidence type="ECO:0000259" key="11">
    <source>
        <dbReference type="PROSITE" id="PS51915"/>
    </source>
</evidence>
<dbReference type="SMART" id="SM00355">
    <property type="entry name" value="ZnF_C2H2"/>
    <property type="match status" value="9"/>
</dbReference>
<feature type="binding site" evidence="9">
    <location>
        <position position="57"/>
    </location>
    <ligand>
        <name>Zn(2+)</name>
        <dbReference type="ChEBI" id="CHEBI:29105"/>
    </ligand>
</feature>
<keyword evidence="6" id="KW-0238">DNA-binding</keyword>
<feature type="domain" description="C2H2-type" evidence="10">
    <location>
        <begin position="240"/>
        <end position="267"/>
    </location>
</feature>
<dbReference type="SUPFAM" id="SSF57716">
    <property type="entry name" value="Glucocorticoid receptor-like (DNA-binding domain)"/>
    <property type="match status" value="1"/>
</dbReference>
<evidence type="ECO:0000256" key="5">
    <source>
        <dbReference type="ARBA" id="ARBA00022833"/>
    </source>
</evidence>
<dbReference type="InterPro" id="IPR013087">
    <property type="entry name" value="Znf_C2H2_type"/>
</dbReference>
<dbReference type="SUPFAM" id="SSF57667">
    <property type="entry name" value="beta-beta-alpha zinc fingers"/>
    <property type="match status" value="4"/>
</dbReference>
<feature type="domain" description="C2H2-type" evidence="10">
    <location>
        <begin position="389"/>
        <end position="417"/>
    </location>
</feature>
<evidence type="ECO:0000313" key="13">
    <source>
        <dbReference type="Proteomes" id="UP001151699"/>
    </source>
</evidence>
<feature type="domain" description="C2H2-type" evidence="10">
    <location>
        <begin position="332"/>
        <end position="359"/>
    </location>
</feature>
<comment type="caution">
    <text evidence="12">The sequence shown here is derived from an EMBL/GenBank/DDBJ whole genome shotgun (WGS) entry which is preliminary data.</text>
</comment>
<protein>
    <submittedName>
        <fullName evidence="12">Transcription factor grauzone</fullName>
    </submittedName>
</protein>
<evidence type="ECO:0000259" key="10">
    <source>
        <dbReference type="PROSITE" id="PS50157"/>
    </source>
</evidence>
<comment type="subcellular location">
    <subcellularLocation>
        <location evidence="1">Nucleus</location>
    </subcellularLocation>
</comment>